<dbReference type="EMBL" id="KK914370">
    <property type="protein sequence ID" value="KDP38047.1"/>
    <property type="molecule type" value="Genomic_DNA"/>
</dbReference>
<keyword evidence="2" id="KW-0472">Membrane</keyword>
<dbReference type="PANTHER" id="PTHR37702:SF1">
    <property type="entry name" value="HYDROXYPROLINE-RICH GLYCOPROTEIN FAMILY PROTEIN"/>
    <property type="match status" value="1"/>
</dbReference>
<feature type="region of interest" description="Disordered" evidence="1">
    <location>
        <begin position="45"/>
        <end position="81"/>
    </location>
</feature>
<gene>
    <name evidence="3" type="ORF">JCGZ_04690</name>
</gene>
<name>A0A067KPH5_JATCU</name>
<sequence length="152" mass="16730">MSTNNFALILPNFFFFTSILLLHLPTMTMSDDTCPYPCYPPPTGTGTATGTTQPSPSSQSGSYPPPAGNYPSPTGNNNNNNFPYNNYYPPPSFGNNYFGQPPPDPILPYFPFYYRKPPHKTDVSPAAVATRSTFLIAMAHVFLLSLLFSVFL</sequence>
<evidence type="ECO:0000313" key="4">
    <source>
        <dbReference type="Proteomes" id="UP000027138"/>
    </source>
</evidence>
<protein>
    <submittedName>
        <fullName evidence="3">Uncharacterized protein</fullName>
    </submittedName>
</protein>
<evidence type="ECO:0000256" key="1">
    <source>
        <dbReference type="SAM" id="MobiDB-lite"/>
    </source>
</evidence>
<dbReference type="PANTHER" id="PTHR37702">
    <property type="entry name" value="PROLINE-RICH FAMILY PROTEIN"/>
    <property type="match status" value="1"/>
</dbReference>
<feature type="compositionally biased region" description="Low complexity" evidence="1">
    <location>
        <begin position="45"/>
        <end position="62"/>
    </location>
</feature>
<reference evidence="3 4" key="1">
    <citation type="journal article" date="2014" name="PLoS ONE">
        <title>Global Analysis of Gene Expression Profiles in Physic Nut (Jatropha curcas L.) Seedlings Exposed to Salt Stress.</title>
        <authorList>
            <person name="Zhang L."/>
            <person name="Zhang C."/>
            <person name="Wu P."/>
            <person name="Chen Y."/>
            <person name="Li M."/>
            <person name="Jiang H."/>
            <person name="Wu G."/>
        </authorList>
    </citation>
    <scope>NUCLEOTIDE SEQUENCE [LARGE SCALE GENOMIC DNA]</scope>
    <source>
        <strain evidence="4">cv. GZQX0401</strain>
        <tissue evidence="3">Young leaves</tissue>
    </source>
</reference>
<keyword evidence="2" id="KW-1133">Transmembrane helix</keyword>
<proteinExistence type="predicted"/>
<accession>A0A067KPH5</accession>
<dbReference type="AlphaFoldDB" id="A0A067KPH5"/>
<organism evidence="3 4">
    <name type="scientific">Jatropha curcas</name>
    <name type="common">Barbados nut</name>
    <dbReference type="NCBI Taxonomy" id="180498"/>
    <lineage>
        <taxon>Eukaryota</taxon>
        <taxon>Viridiplantae</taxon>
        <taxon>Streptophyta</taxon>
        <taxon>Embryophyta</taxon>
        <taxon>Tracheophyta</taxon>
        <taxon>Spermatophyta</taxon>
        <taxon>Magnoliopsida</taxon>
        <taxon>eudicotyledons</taxon>
        <taxon>Gunneridae</taxon>
        <taxon>Pentapetalae</taxon>
        <taxon>rosids</taxon>
        <taxon>fabids</taxon>
        <taxon>Malpighiales</taxon>
        <taxon>Euphorbiaceae</taxon>
        <taxon>Crotonoideae</taxon>
        <taxon>Jatropheae</taxon>
        <taxon>Jatropha</taxon>
    </lineage>
</organism>
<evidence type="ECO:0000256" key="2">
    <source>
        <dbReference type="SAM" id="Phobius"/>
    </source>
</evidence>
<evidence type="ECO:0000313" key="3">
    <source>
        <dbReference type="EMBL" id="KDP38047.1"/>
    </source>
</evidence>
<dbReference type="Proteomes" id="UP000027138">
    <property type="component" value="Unassembled WGS sequence"/>
</dbReference>
<feature type="compositionally biased region" description="Low complexity" evidence="1">
    <location>
        <begin position="69"/>
        <end position="81"/>
    </location>
</feature>
<feature type="transmembrane region" description="Helical" evidence="2">
    <location>
        <begin position="134"/>
        <end position="151"/>
    </location>
</feature>
<keyword evidence="2" id="KW-0812">Transmembrane</keyword>
<feature type="transmembrane region" description="Helical" evidence="2">
    <location>
        <begin position="6"/>
        <end position="24"/>
    </location>
</feature>
<keyword evidence="4" id="KW-1185">Reference proteome</keyword>